<dbReference type="RefSeq" id="WP_036311603.1">
    <property type="nucleotide sequence ID" value="NZ_JRQD01000001.1"/>
</dbReference>
<dbReference type="InterPro" id="IPR046346">
    <property type="entry name" value="Aminoacid_DH-like_N_sf"/>
</dbReference>
<name>A0A0A0BJM4_9GAMM</name>
<dbReference type="Pfam" id="PF01488">
    <property type="entry name" value="Shikimate_DH"/>
    <property type="match status" value="1"/>
</dbReference>
<dbReference type="GO" id="GO:0030268">
    <property type="term" value="F:methylenetetrahydromethanopterin dehydrogenase activity"/>
    <property type="evidence" value="ECO:0007669"/>
    <property type="project" value="UniProtKB-EC"/>
</dbReference>
<dbReference type="InterPro" id="IPR015259">
    <property type="entry name" value="Methyl-teptahyd_DH_N"/>
</dbReference>
<comment type="caution">
    <text evidence="5">The sequence shown here is derived from an EMBL/GenBank/DDBJ whole genome shotgun (WGS) entry which is preliminary data.</text>
</comment>
<dbReference type="EC" id="1.5.98.1" evidence="5"/>
<dbReference type="Pfam" id="PF09176">
    <property type="entry name" value="Mpt_N"/>
    <property type="match status" value="1"/>
</dbReference>
<keyword evidence="1" id="KW-0521">NADP</keyword>
<accession>A0A0A0BJM4</accession>
<feature type="domain" description="Quinate/shikimate 5-dehydrogenase/glutamyl-tRNA reductase" evidence="3">
    <location>
        <begin position="114"/>
        <end position="210"/>
    </location>
</feature>
<dbReference type="InterPro" id="IPR036291">
    <property type="entry name" value="NAD(P)-bd_dom_sf"/>
</dbReference>
<evidence type="ECO:0000313" key="5">
    <source>
        <dbReference type="EMBL" id="KGM08085.1"/>
    </source>
</evidence>
<evidence type="ECO:0000256" key="2">
    <source>
        <dbReference type="ARBA" id="ARBA00023002"/>
    </source>
</evidence>
<dbReference type="InterPro" id="IPR037089">
    <property type="entry name" value="Methyl-teptahyd_DH_N_sf"/>
</dbReference>
<gene>
    <name evidence="5" type="ORF">LP43_0508</name>
</gene>
<dbReference type="Gene3D" id="3.40.50.10280">
    <property type="entry name" value="Methylene-tetrahydromethanopterin dehydrogenase, N-terminal domain"/>
    <property type="match status" value="1"/>
</dbReference>
<dbReference type="Gene3D" id="3.40.50.720">
    <property type="entry name" value="NAD(P)-binding Rossmann-like Domain"/>
    <property type="match status" value="1"/>
</dbReference>
<feature type="domain" description="Methylene-tetrahydromethanopterin dehydrogenase N-terminal" evidence="4">
    <location>
        <begin position="17"/>
        <end position="96"/>
    </location>
</feature>
<protein>
    <submittedName>
        <fullName evidence="5">Methylene tetrahydromethanopterin dehydrogenase</fullName>
        <ecNumber evidence="5">1.5.98.1</ecNumber>
    </submittedName>
</protein>
<evidence type="ECO:0000259" key="4">
    <source>
        <dbReference type="Pfam" id="PF09176"/>
    </source>
</evidence>
<dbReference type="STRING" id="392484.LP43_0508"/>
<dbReference type="Proteomes" id="UP000029999">
    <property type="component" value="Unassembled WGS sequence"/>
</dbReference>
<dbReference type="InterPro" id="IPR006151">
    <property type="entry name" value="Shikm_DH/Glu-tRNA_Rdtase"/>
</dbReference>
<reference evidence="5 6" key="1">
    <citation type="submission" date="2014-09" db="EMBL/GenBank/DDBJ databases">
        <authorList>
            <person name="Grob C."/>
            <person name="Taubert M."/>
            <person name="Howat A.M."/>
            <person name="Burns O.J."/>
            <person name="Dixon J.L."/>
            <person name="Chen Y."/>
            <person name="Murrell J.C."/>
        </authorList>
    </citation>
    <scope>NUCLEOTIDE SEQUENCE [LARGE SCALE GENOMIC DNA]</scope>
    <source>
        <strain evidence="5">L4</strain>
    </source>
</reference>
<evidence type="ECO:0000313" key="6">
    <source>
        <dbReference type="Proteomes" id="UP000029999"/>
    </source>
</evidence>
<dbReference type="EMBL" id="JRQD01000001">
    <property type="protein sequence ID" value="KGM08085.1"/>
    <property type="molecule type" value="Genomic_DNA"/>
</dbReference>
<dbReference type="SUPFAM" id="SSF53223">
    <property type="entry name" value="Aminoacid dehydrogenase-like, N-terminal domain"/>
    <property type="match status" value="1"/>
</dbReference>
<proteinExistence type="predicted"/>
<sequence>MKKLLLHLDTDPVASTFDQAVAYDSGVDNIIAYGGATRDNVTPHVHGMIFTRGGKSLKNSAIFIGGSNVAASDLVGEAVKKAFFGPVRVSVMLDPNGSNTTAAAIVRKVLTDFDVKGKNVVILGSGPVGQRSALYLLKEGAAKVTMTSRSMQRTKAITEEMKVNYGVDVTPGETRSDEAVKQLLADAHVAIAAGPAGVCVIPEAALENNSSLEVIADVNAVPPLGVAGIEVMDNGTEKNGIRHYGAIAIGGFKMKVHQGAVSSLFDSNEQFLDETTIYDIACKIDNAQ</sequence>
<keyword evidence="2 5" id="KW-0560">Oxidoreductase</keyword>
<organism evidence="5 6">
    <name type="scientific">Methylophaga thiooxydans</name>
    <dbReference type="NCBI Taxonomy" id="392484"/>
    <lineage>
        <taxon>Bacteria</taxon>
        <taxon>Pseudomonadati</taxon>
        <taxon>Pseudomonadota</taxon>
        <taxon>Gammaproteobacteria</taxon>
        <taxon>Thiotrichales</taxon>
        <taxon>Piscirickettsiaceae</taxon>
        <taxon>Methylophaga</taxon>
    </lineage>
</organism>
<evidence type="ECO:0000259" key="3">
    <source>
        <dbReference type="Pfam" id="PF01488"/>
    </source>
</evidence>
<dbReference type="AlphaFoldDB" id="A0A0A0BJM4"/>
<evidence type="ECO:0000256" key="1">
    <source>
        <dbReference type="ARBA" id="ARBA00022857"/>
    </source>
</evidence>
<dbReference type="SUPFAM" id="SSF51735">
    <property type="entry name" value="NAD(P)-binding Rossmann-fold domains"/>
    <property type="match status" value="1"/>
</dbReference>